<protein>
    <submittedName>
        <fullName evidence="2">Uncharacterized protein</fullName>
    </submittedName>
</protein>
<keyword evidence="3" id="KW-1185">Reference proteome</keyword>
<evidence type="ECO:0000313" key="2">
    <source>
        <dbReference type="EMBL" id="KAK2724504.1"/>
    </source>
</evidence>
<gene>
    <name evidence="2" type="ORF">QYM36_001119</name>
</gene>
<dbReference type="Proteomes" id="UP001187531">
    <property type="component" value="Unassembled WGS sequence"/>
</dbReference>
<evidence type="ECO:0000313" key="3">
    <source>
        <dbReference type="Proteomes" id="UP001187531"/>
    </source>
</evidence>
<feature type="region of interest" description="Disordered" evidence="1">
    <location>
        <begin position="1"/>
        <end position="22"/>
    </location>
</feature>
<comment type="caution">
    <text evidence="2">The sequence shown here is derived from an EMBL/GenBank/DDBJ whole genome shotgun (WGS) entry which is preliminary data.</text>
</comment>
<sequence length="578" mass="66841">MNTAGDASSEIRTYSVSSKSETKQTDCLDTNTVYEESMTEPVVECSEVNMQEDQDHHEYLDVPHEPIEDTSYYNEMRKENYYVKEFTSYEDFLGEKAAVEEQSRVKFVYLSKPRDFMLKPYEHLVKLGAKNLSERRLMWELNAGTIFSLDYSGYPFYQLSDPIKFGCEFGRQLKPSMVTVVTEQGFEEDDGSGRVAKKRKTESKVPRKIKKVGCSAMICVRKILRFSGITPAKRNKRYKNIAGSILKDIIGEWAAAGDPISELLERSGGEVVYVGYFPVEEAHDRKHAIGVENNSRESVHPSIREYIRKLACHMGRFTNEFCADVHHFVKNNFPEAMLEENLTRRKYWPSYRTIQTIVYMTLQKRQQDSQFKEPCVVDSVRTLQDKHNRVSYLDPTVVSIISETSEDELMNTRNYVGRVLDIEAAKERLRTVVKNIESLSDVRIMENAAETLENMYSCREKYMKDEEAVVEKKPKTLEDLQPGTKIHILPPPRKNNETLNNYSHREEGEYTHKFTIEENSRKFRGMQSEKELQMNQLLRILAPVKDEASDFPTEGEEVYYVEDDGVHATDIAEEVSIS</sequence>
<dbReference type="GO" id="GO:0003700">
    <property type="term" value="F:DNA-binding transcription factor activity"/>
    <property type="evidence" value="ECO:0007669"/>
    <property type="project" value="InterPro"/>
</dbReference>
<dbReference type="InterPro" id="IPR029309">
    <property type="entry name" value="CaRF"/>
</dbReference>
<dbReference type="PANTHER" id="PTHR47456:SF1">
    <property type="entry name" value="PHD-TYPE DOMAIN-CONTAINING PROTEIN"/>
    <property type="match status" value="1"/>
</dbReference>
<reference evidence="2" key="1">
    <citation type="submission" date="2023-07" db="EMBL/GenBank/DDBJ databases">
        <title>Chromosome-level genome assembly of Artemia franciscana.</title>
        <authorList>
            <person name="Jo E."/>
        </authorList>
    </citation>
    <scope>NUCLEOTIDE SEQUENCE</scope>
    <source>
        <tissue evidence="2">Whole body</tissue>
    </source>
</reference>
<organism evidence="2 3">
    <name type="scientific">Artemia franciscana</name>
    <name type="common">Brine shrimp</name>
    <name type="synonym">Artemia sanfranciscana</name>
    <dbReference type="NCBI Taxonomy" id="6661"/>
    <lineage>
        <taxon>Eukaryota</taxon>
        <taxon>Metazoa</taxon>
        <taxon>Ecdysozoa</taxon>
        <taxon>Arthropoda</taxon>
        <taxon>Crustacea</taxon>
        <taxon>Branchiopoda</taxon>
        <taxon>Anostraca</taxon>
        <taxon>Artemiidae</taxon>
        <taxon>Artemia</taxon>
    </lineage>
</organism>
<dbReference type="PANTHER" id="PTHR47456">
    <property type="entry name" value="PHD-TYPE DOMAIN-CONTAINING PROTEIN"/>
    <property type="match status" value="1"/>
</dbReference>
<evidence type="ECO:0000256" key="1">
    <source>
        <dbReference type="SAM" id="MobiDB-lite"/>
    </source>
</evidence>
<dbReference type="EMBL" id="JAVRJZ010000003">
    <property type="protein sequence ID" value="KAK2724504.1"/>
    <property type="molecule type" value="Genomic_DNA"/>
</dbReference>
<dbReference type="Pfam" id="PF15299">
    <property type="entry name" value="ALS2CR8"/>
    <property type="match status" value="1"/>
</dbReference>
<name>A0AA88IA67_ARTSF</name>
<dbReference type="AlphaFoldDB" id="A0AA88IA67"/>
<accession>A0AA88IA67</accession>
<feature type="compositionally biased region" description="Polar residues" evidence="1">
    <location>
        <begin position="1"/>
        <end position="19"/>
    </location>
</feature>
<proteinExistence type="predicted"/>